<evidence type="ECO:0000313" key="3">
    <source>
        <dbReference type="Proteomes" id="UP001055804"/>
    </source>
</evidence>
<dbReference type="EMBL" id="JAMZFT010000002">
    <property type="protein sequence ID" value="MCP1336203.1"/>
    <property type="molecule type" value="Genomic_DNA"/>
</dbReference>
<sequence>MNGRNRIDIAEERARSQALRDLIGRIPYARFLGITIDRRGDEITTTLNFDEKLIGNPVLPALHGGVIGAFMEVTAIAQLAWTMPGAPLPKPIDISVDYLRSGRPMDTFARAIIAKPGRRVANVRVEAWQDERARPIAALHGHFLLRRDEESGTGA</sequence>
<comment type="caution">
    <text evidence="2">The sequence shown here is derived from an EMBL/GenBank/DDBJ whole genome shotgun (WGS) entry which is preliminary data.</text>
</comment>
<protein>
    <submittedName>
        <fullName evidence="2">PaaI family thioesterase</fullName>
    </submittedName>
</protein>
<dbReference type="InterPro" id="IPR049449">
    <property type="entry name" value="TesB_ACOT8-like_N"/>
</dbReference>
<dbReference type="InterPro" id="IPR029069">
    <property type="entry name" value="HotDog_dom_sf"/>
</dbReference>
<dbReference type="Gene3D" id="3.10.129.10">
    <property type="entry name" value="Hotdog Thioesterase"/>
    <property type="match status" value="1"/>
</dbReference>
<evidence type="ECO:0000313" key="2">
    <source>
        <dbReference type="EMBL" id="MCP1336203.1"/>
    </source>
</evidence>
<feature type="domain" description="Acyl-CoA thioesterase-like N-terminal HotDog" evidence="1">
    <location>
        <begin position="61"/>
        <end position="138"/>
    </location>
</feature>
<dbReference type="CDD" id="cd03443">
    <property type="entry name" value="PaaI_thioesterase"/>
    <property type="match status" value="1"/>
</dbReference>
<dbReference type="AlphaFoldDB" id="A0A9J6PEK6"/>
<proteinExistence type="predicted"/>
<reference evidence="2" key="1">
    <citation type="submission" date="2022-06" db="EMBL/GenBank/DDBJ databases">
        <title>Isolation and Genomics of Futiania mangrovii gen. nov., sp. nov., a Rare and Metabolically-versatile member in the Class Alphaproteobacteria.</title>
        <authorList>
            <person name="Liu L."/>
            <person name="Huang W.-C."/>
            <person name="Pan J."/>
            <person name="Li J."/>
            <person name="Huang Y."/>
            <person name="Du H."/>
            <person name="Liu Y."/>
            <person name="Li M."/>
        </authorList>
    </citation>
    <scope>NUCLEOTIDE SEQUENCE</scope>
    <source>
        <strain evidence="2">FT118</strain>
    </source>
</reference>
<name>A0A9J6PEK6_9PROT</name>
<organism evidence="2 3">
    <name type="scientific">Futiania mangrovi</name>
    <dbReference type="NCBI Taxonomy" id="2959716"/>
    <lineage>
        <taxon>Bacteria</taxon>
        <taxon>Pseudomonadati</taxon>
        <taxon>Pseudomonadota</taxon>
        <taxon>Alphaproteobacteria</taxon>
        <taxon>Futianiales</taxon>
        <taxon>Futianiaceae</taxon>
        <taxon>Futiania</taxon>
    </lineage>
</organism>
<gene>
    <name evidence="2" type="ORF">NJQ99_07280</name>
</gene>
<dbReference type="SUPFAM" id="SSF54637">
    <property type="entry name" value="Thioesterase/thiol ester dehydrase-isomerase"/>
    <property type="match status" value="1"/>
</dbReference>
<dbReference type="Proteomes" id="UP001055804">
    <property type="component" value="Unassembled WGS sequence"/>
</dbReference>
<dbReference type="Pfam" id="PF13622">
    <property type="entry name" value="4HBT_3"/>
    <property type="match status" value="1"/>
</dbReference>
<keyword evidence="3" id="KW-1185">Reference proteome</keyword>
<dbReference type="RefSeq" id="WP_269332172.1">
    <property type="nucleotide sequence ID" value="NZ_JAMZFT010000002.1"/>
</dbReference>
<evidence type="ECO:0000259" key="1">
    <source>
        <dbReference type="Pfam" id="PF13622"/>
    </source>
</evidence>
<accession>A0A9J6PEK6</accession>